<dbReference type="RefSeq" id="WP_380202709.1">
    <property type="nucleotide sequence ID" value="NZ_JBHTEK010000001.1"/>
</dbReference>
<sequence length="198" mass="21029">MGSGHGADVGVSAEVGKILQVAASLTDLGKMTWTGNVVTAANQKLQPTSADGIETYDVLKEVIKQFDTDQQNIFTYQAQQKRTASLPAKLRLGVGFRISSLFEAGVDFTAPLNEVAGNLTSPFLGLGVDYKPVSWLRLSSGVSGGAGYGTSLPLGITVVTPIWEAGVSSRDVLGYFSENSPYYSLGLGFLRFKIGNRE</sequence>
<keyword evidence="3" id="KW-1185">Reference proteome</keyword>
<gene>
    <name evidence="2" type="ORF">ACFQT0_10970</name>
</gene>
<name>A0ABW2U634_9BACT</name>
<evidence type="ECO:0000313" key="2">
    <source>
        <dbReference type="EMBL" id="MFC7667851.1"/>
    </source>
</evidence>
<reference evidence="3" key="1">
    <citation type="journal article" date="2019" name="Int. J. Syst. Evol. Microbiol.">
        <title>The Global Catalogue of Microorganisms (GCM) 10K type strain sequencing project: providing services to taxonomists for standard genome sequencing and annotation.</title>
        <authorList>
            <consortium name="The Broad Institute Genomics Platform"/>
            <consortium name="The Broad Institute Genome Sequencing Center for Infectious Disease"/>
            <person name="Wu L."/>
            <person name="Ma J."/>
        </authorList>
    </citation>
    <scope>NUCLEOTIDE SEQUENCE [LARGE SCALE GENOMIC DNA]</scope>
    <source>
        <strain evidence="3">JCM 19635</strain>
    </source>
</reference>
<dbReference type="EMBL" id="JBHTEK010000001">
    <property type="protein sequence ID" value="MFC7667851.1"/>
    <property type="molecule type" value="Genomic_DNA"/>
</dbReference>
<accession>A0ABW2U634</accession>
<protein>
    <submittedName>
        <fullName evidence="2">DUF5723 family protein</fullName>
    </submittedName>
</protein>
<dbReference type="InterPro" id="IPR043781">
    <property type="entry name" value="DUF5723"/>
</dbReference>
<feature type="domain" description="DUF5723" evidence="1">
    <location>
        <begin position="2"/>
        <end position="157"/>
    </location>
</feature>
<dbReference type="Pfam" id="PF18990">
    <property type="entry name" value="DUF5723"/>
    <property type="match status" value="1"/>
</dbReference>
<organism evidence="2 3">
    <name type="scientific">Hymenobacter humi</name>
    <dbReference type="NCBI Taxonomy" id="1411620"/>
    <lineage>
        <taxon>Bacteria</taxon>
        <taxon>Pseudomonadati</taxon>
        <taxon>Bacteroidota</taxon>
        <taxon>Cytophagia</taxon>
        <taxon>Cytophagales</taxon>
        <taxon>Hymenobacteraceae</taxon>
        <taxon>Hymenobacter</taxon>
    </lineage>
</organism>
<proteinExistence type="predicted"/>
<dbReference type="Proteomes" id="UP001596513">
    <property type="component" value="Unassembled WGS sequence"/>
</dbReference>
<evidence type="ECO:0000259" key="1">
    <source>
        <dbReference type="Pfam" id="PF18990"/>
    </source>
</evidence>
<evidence type="ECO:0000313" key="3">
    <source>
        <dbReference type="Proteomes" id="UP001596513"/>
    </source>
</evidence>
<comment type="caution">
    <text evidence="2">The sequence shown here is derived from an EMBL/GenBank/DDBJ whole genome shotgun (WGS) entry which is preliminary data.</text>
</comment>